<evidence type="ECO:0000256" key="8">
    <source>
        <dbReference type="ARBA" id="ARBA00023133"/>
    </source>
</evidence>
<gene>
    <name evidence="15" type="ORF">Micbo1qcDRAFT_161436</name>
</gene>
<evidence type="ECO:0000256" key="5">
    <source>
        <dbReference type="ARBA" id="ARBA00012655"/>
    </source>
</evidence>
<dbReference type="FunCoup" id="A0A136J8H8">
    <property type="interactions" value="652"/>
</dbReference>
<evidence type="ECO:0000313" key="16">
    <source>
        <dbReference type="Proteomes" id="UP000070501"/>
    </source>
</evidence>
<evidence type="ECO:0000256" key="10">
    <source>
        <dbReference type="ARBA" id="ARBA00030685"/>
    </source>
</evidence>
<dbReference type="InParanoid" id="A0A136J8H8"/>
<dbReference type="AlphaFoldDB" id="A0A136J8H8"/>
<evidence type="ECO:0000256" key="6">
    <source>
        <dbReference type="ARBA" id="ARBA00016519"/>
    </source>
</evidence>
<dbReference type="GO" id="GO:0006782">
    <property type="term" value="P:protoporphyrinogen IX biosynthetic process"/>
    <property type="evidence" value="ECO:0007669"/>
    <property type="project" value="UniProtKB-UniPathway"/>
</dbReference>
<evidence type="ECO:0000259" key="14">
    <source>
        <dbReference type="Pfam" id="PF03900"/>
    </source>
</evidence>
<dbReference type="InterPro" id="IPR022418">
    <property type="entry name" value="Porphobilinogen_deaminase_C"/>
</dbReference>
<dbReference type="STRING" id="196109.A0A136J8H8"/>
<comment type="similarity">
    <text evidence="4">Belongs to the HMBS family.</text>
</comment>
<dbReference type="EC" id="2.5.1.61" evidence="5"/>
<keyword evidence="9" id="KW-0627">Porphyrin biosynthesis</keyword>
<dbReference type="NCBIfam" id="TIGR00212">
    <property type="entry name" value="hemC"/>
    <property type="match status" value="1"/>
</dbReference>
<comment type="pathway">
    <text evidence="3">Porphyrin-containing compound metabolism; protoporphyrin-IX biosynthesis; coproporphyrinogen-III from 5-aminolevulinate: step 2/4.</text>
</comment>
<dbReference type="GO" id="GO:0004418">
    <property type="term" value="F:hydroxymethylbilane synthase activity"/>
    <property type="evidence" value="ECO:0007669"/>
    <property type="project" value="UniProtKB-EC"/>
</dbReference>
<protein>
    <recommendedName>
        <fullName evidence="6">Porphobilinogen deaminase</fullName>
        <ecNumber evidence="5">2.5.1.61</ecNumber>
    </recommendedName>
    <alternativeName>
        <fullName evidence="11">Hydroxymethylbilane synthase</fullName>
    </alternativeName>
    <alternativeName>
        <fullName evidence="10">Pre-uroporphyrinogen synthase</fullName>
    </alternativeName>
</protein>
<dbReference type="FunFam" id="3.40.190.10:FF:000005">
    <property type="entry name" value="Porphobilinogen deaminase"/>
    <property type="match status" value="1"/>
</dbReference>
<dbReference type="PANTHER" id="PTHR11557">
    <property type="entry name" value="PORPHOBILINOGEN DEAMINASE"/>
    <property type="match status" value="1"/>
</dbReference>
<dbReference type="Gene3D" id="3.30.160.40">
    <property type="entry name" value="Porphobilinogen deaminase, C-terminal domain"/>
    <property type="match status" value="1"/>
</dbReference>
<dbReference type="Gene3D" id="3.40.190.10">
    <property type="entry name" value="Periplasmic binding protein-like II"/>
    <property type="match status" value="2"/>
</dbReference>
<evidence type="ECO:0000256" key="1">
    <source>
        <dbReference type="ARBA" id="ARBA00001916"/>
    </source>
</evidence>
<dbReference type="GO" id="GO:0005737">
    <property type="term" value="C:cytoplasm"/>
    <property type="evidence" value="ECO:0007669"/>
    <property type="project" value="TreeGrafter"/>
</dbReference>
<name>A0A136J8H8_9PEZI</name>
<feature type="domain" description="Porphobilinogen deaminase N-terminal" evidence="13">
    <location>
        <begin position="15"/>
        <end position="233"/>
    </location>
</feature>
<feature type="domain" description="Porphobilinogen deaminase C-terminal" evidence="14">
    <location>
        <begin position="247"/>
        <end position="319"/>
    </location>
</feature>
<dbReference type="InterPro" id="IPR000860">
    <property type="entry name" value="HemC"/>
</dbReference>
<evidence type="ECO:0000256" key="11">
    <source>
        <dbReference type="ARBA" id="ARBA00033064"/>
    </source>
</evidence>
<dbReference type="OrthoDB" id="564646at2759"/>
<evidence type="ECO:0000256" key="7">
    <source>
        <dbReference type="ARBA" id="ARBA00022679"/>
    </source>
</evidence>
<evidence type="ECO:0000256" key="2">
    <source>
        <dbReference type="ARBA" id="ARBA00002869"/>
    </source>
</evidence>
<dbReference type="SUPFAM" id="SSF54782">
    <property type="entry name" value="Porphobilinogen deaminase (hydroxymethylbilane synthase), C-terminal domain"/>
    <property type="match status" value="1"/>
</dbReference>
<dbReference type="Pfam" id="PF01379">
    <property type="entry name" value="Porphobil_deam"/>
    <property type="match status" value="1"/>
</dbReference>
<evidence type="ECO:0000259" key="13">
    <source>
        <dbReference type="Pfam" id="PF01379"/>
    </source>
</evidence>
<dbReference type="InterPro" id="IPR022419">
    <property type="entry name" value="Porphobilin_deaminase_cofac_BS"/>
</dbReference>
<accession>A0A136J8H8</accession>
<comment type="catalytic activity">
    <reaction evidence="12">
        <text>4 porphobilinogen + H2O = hydroxymethylbilane + 4 NH4(+)</text>
        <dbReference type="Rhea" id="RHEA:13185"/>
        <dbReference type="ChEBI" id="CHEBI:15377"/>
        <dbReference type="ChEBI" id="CHEBI:28938"/>
        <dbReference type="ChEBI" id="CHEBI:57845"/>
        <dbReference type="ChEBI" id="CHEBI:58126"/>
        <dbReference type="EC" id="2.5.1.61"/>
    </reaction>
</comment>
<evidence type="ECO:0000256" key="4">
    <source>
        <dbReference type="ARBA" id="ARBA00005638"/>
    </source>
</evidence>
<dbReference type="InterPro" id="IPR036803">
    <property type="entry name" value="Porphobilinogen_deaminase_C_sf"/>
</dbReference>
<reference evidence="16" key="1">
    <citation type="submission" date="2016-02" db="EMBL/GenBank/DDBJ databases">
        <title>Draft genome sequence of Microdochium bolleyi, a fungal endophyte of beachgrass.</title>
        <authorList>
            <consortium name="DOE Joint Genome Institute"/>
            <person name="David A.S."/>
            <person name="May G."/>
            <person name="Haridas S."/>
            <person name="Lim J."/>
            <person name="Wang M."/>
            <person name="Labutti K."/>
            <person name="Lipzen A."/>
            <person name="Barry K."/>
            <person name="Grigoriev I.V."/>
        </authorList>
    </citation>
    <scope>NUCLEOTIDE SEQUENCE [LARGE SCALE GENOMIC DNA]</scope>
    <source>
        <strain evidence="16">J235TASD1</strain>
    </source>
</reference>
<dbReference type="EMBL" id="KQ964248">
    <property type="protein sequence ID" value="KXJ93428.1"/>
    <property type="molecule type" value="Genomic_DNA"/>
</dbReference>
<keyword evidence="7" id="KW-0808">Transferase</keyword>
<comment type="function">
    <text evidence="2">Tetrapolymerization of the monopyrrole PBG into the hydroxymethylbilane pre-uroporphyrinogen in several discrete steps.</text>
</comment>
<sequence>MSTATEPQAAASGVIRIGTRRSLLALVQAEAIKATLEGLYPGRQFQVKPQDATADKDKITALYNFGTTGLWTNELEAELVAGKVDFIVHCLKDMPTTLPENCVVACITDREDPRDVVVVKKSLEGKYKTLADLPAGSVVGTSSIRRMAQVSRRYPDLKFMDVRGNLDTRLRKLDDPENAYSVLILAAAGLKRMKLDARISQYLDSTEEGGNMLYAVGQGALAIETLKDNKEMIELLGKLQDDKAMLEGEAERSVMRTLEGGCSVPIGVQTSWTDAGELRLKANVVSVDGKKAADADIVEKVTTKEQAVEFGLKVANALRQAGAQEILDVIVADKEAKQAEAEPWVPA</sequence>
<comment type="cofactor">
    <cofactor evidence="1">
        <name>dipyrromethane</name>
        <dbReference type="ChEBI" id="CHEBI:60342"/>
    </cofactor>
</comment>
<keyword evidence="8" id="KW-0350">Heme biosynthesis</keyword>
<organism evidence="15 16">
    <name type="scientific">Microdochium bolleyi</name>
    <dbReference type="NCBI Taxonomy" id="196109"/>
    <lineage>
        <taxon>Eukaryota</taxon>
        <taxon>Fungi</taxon>
        <taxon>Dikarya</taxon>
        <taxon>Ascomycota</taxon>
        <taxon>Pezizomycotina</taxon>
        <taxon>Sordariomycetes</taxon>
        <taxon>Xylariomycetidae</taxon>
        <taxon>Xylariales</taxon>
        <taxon>Microdochiaceae</taxon>
        <taxon>Microdochium</taxon>
    </lineage>
</organism>
<dbReference type="FunFam" id="3.40.190.10:FF:000086">
    <property type="entry name" value="Probable porphobilinogen deaminase"/>
    <property type="match status" value="1"/>
</dbReference>
<dbReference type="PROSITE" id="PS00533">
    <property type="entry name" value="PORPHOBILINOGEN_DEAM"/>
    <property type="match status" value="1"/>
</dbReference>
<dbReference type="PIRSF" id="PIRSF001438">
    <property type="entry name" value="4pyrrol_synth_OHMeBilane_synth"/>
    <property type="match status" value="1"/>
</dbReference>
<evidence type="ECO:0000313" key="15">
    <source>
        <dbReference type="EMBL" id="KXJ93428.1"/>
    </source>
</evidence>
<dbReference type="UniPathway" id="UPA00251">
    <property type="reaction ID" value="UER00319"/>
</dbReference>
<dbReference type="InterPro" id="IPR022417">
    <property type="entry name" value="Porphobilin_deaminase_N"/>
</dbReference>
<evidence type="ECO:0000256" key="9">
    <source>
        <dbReference type="ARBA" id="ARBA00023244"/>
    </source>
</evidence>
<evidence type="ECO:0000256" key="12">
    <source>
        <dbReference type="ARBA" id="ARBA00048169"/>
    </source>
</evidence>
<dbReference type="Proteomes" id="UP000070501">
    <property type="component" value="Unassembled WGS sequence"/>
</dbReference>
<keyword evidence="16" id="KW-1185">Reference proteome</keyword>
<dbReference type="PANTHER" id="PTHR11557:SF0">
    <property type="entry name" value="PORPHOBILINOGEN DEAMINASE"/>
    <property type="match status" value="1"/>
</dbReference>
<dbReference type="Pfam" id="PF03900">
    <property type="entry name" value="Porphobil_deamC"/>
    <property type="match status" value="1"/>
</dbReference>
<evidence type="ECO:0000256" key="3">
    <source>
        <dbReference type="ARBA" id="ARBA00004735"/>
    </source>
</evidence>
<proteinExistence type="inferred from homology"/>
<dbReference type="SUPFAM" id="SSF53850">
    <property type="entry name" value="Periplasmic binding protein-like II"/>
    <property type="match status" value="1"/>
</dbReference>
<dbReference type="PRINTS" id="PR00151">
    <property type="entry name" value="PORPHBDMNASE"/>
</dbReference>
<dbReference type="CDD" id="cd13645">
    <property type="entry name" value="PBP2_HuPBGD_like"/>
    <property type="match status" value="1"/>
</dbReference>